<keyword evidence="3" id="KW-1185">Reference proteome</keyword>
<evidence type="ECO:0000256" key="1">
    <source>
        <dbReference type="SAM" id="MobiDB-lite"/>
    </source>
</evidence>
<reference evidence="2" key="2">
    <citation type="submission" date="2025-09" db="UniProtKB">
        <authorList>
            <consortium name="Ensembl"/>
        </authorList>
    </citation>
    <scope>IDENTIFICATION</scope>
</reference>
<feature type="compositionally biased region" description="Polar residues" evidence="1">
    <location>
        <begin position="82"/>
        <end position="105"/>
    </location>
</feature>
<dbReference type="Ensembl" id="ENSCABT00000017026.1">
    <property type="protein sequence ID" value="ENSCABP00000015529.1"/>
    <property type="gene ID" value="ENSCABG00000011579.1"/>
</dbReference>
<proteinExistence type="predicted"/>
<accession>A0A8C0GX16</accession>
<reference evidence="2" key="1">
    <citation type="submission" date="2025-08" db="UniProtKB">
        <authorList>
            <consortium name="Ensembl"/>
        </authorList>
    </citation>
    <scope>IDENTIFICATION</scope>
</reference>
<dbReference type="InterPro" id="IPR042933">
    <property type="entry name" value="ATXN7L3B"/>
</dbReference>
<evidence type="ECO:0000313" key="3">
    <source>
        <dbReference type="Proteomes" id="UP000694404"/>
    </source>
</evidence>
<dbReference type="AlphaFoldDB" id="A0A8C0GX16"/>
<dbReference type="OMA" id="DQWSILT"/>
<protein>
    <submittedName>
        <fullName evidence="2">Uncharacterized protein</fullName>
    </submittedName>
</protein>
<name>A0A8C0GX16_CHEAB</name>
<dbReference type="GO" id="GO:0010468">
    <property type="term" value="P:regulation of gene expression"/>
    <property type="evidence" value="ECO:0007669"/>
    <property type="project" value="TreeGrafter"/>
</dbReference>
<dbReference type="PANTHER" id="PTHR47733:SF1">
    <property type="entry name" value="ATAXIN-7-LIKE PROTEIN 3B"/>
    <property type="match status" value="1"/>
</dbReference>
<dbReference type="Proteomes" id="UP000694404">
    <property type="component" value="Unplaced"/>
</dbReference>
<feature type="region of interest" description="Disordered" evidence="1">
    <location>
        <begin position="73"/>
        <end position="105"/>
    </location>
</feature>
<organism evidence="2 3">
    <name type="scientific">Chelonoidis abingdonii</name>
    <name type="common">Abingdon island giant tortoise</name>
    <name type="synonym">Testudo abingdonii</name>
    <dbReference type="NCBI Taxonomy" id="106734"/>
    <lineage>
        <taxon>Eukaryota</taxon>
        <taxon>Metazoa</taxon>
        <taxon>Chordata</taxon>
        <taxon>Craniata</taxon>
        <taxon>Vertebrata</taxon>
        <taxon>Euteleostomi</taxon>
        <taxon>Archelosauria</taxon>
        <taxon>Testudinata</taxon>
        <taxon>Testudines</taxon>
        <taxon>Cryptodira</taxon>
        <taxon>Durocryptodira</taxon>
        <taxon>Testudinoidea</taxon>
        <taxon>Testudinidae</taxon>
        <taxon>Chelonoidis</taxon>
    </lineage>
</organism>
<sequence>MGAGPSLDTCWSGAIAHEIYTDLVEDACLGLCFEVHRAVKCGYFFLDDTDPDSMKDFGEFPLGPLSCSLPLPRTGDPGNHPGSDQWSILTSGSQPFQTAGSLSGI</sequence>
<evidence type="ECO:0000313" key="2">
    <source>
        <dbReference type="Ensembl" id="ENSCABP00000015529.1"/>
    </source>
</evidence>
<dbReference type="PANTHER" id="PTHR47733">
    <property type="entry name" value="ATAXIN-7 LIKE PROTEIN 3B, ATXN7L3B"/>
    <property type="match status" value="1"/>
</dbReference>